<protein>
    <submittedName>
        <fullName evidence="1">Uncharacterized protein</fullName>
    </submittedName>
</protein>
<evidence type="ECO:0000313" key="2">
    <source>
        <dbReference type="Proteomes" id="UP000054324"/>
    </source>
</evidence>
<sequence length="88" mass="9391">AACWSARCSGCQSPRGSIPGWCCSNGCQWYSCGFVANHSPLTSATTSICTSNNTSRCSCGLGNGFQSKRILSFNGELFWLYGCPVSFI</sequence>
<dbReference type="EMBL" id="KL596665">
    <property type="protein sequence ID" value="KER30195.1"/>
    <property type="molecule type" value="Genomic_DNA"/>
</dbReference>
<keyword evidence="2" id="KW-1185">Reference proteome</keyword>
<reference evidence="1 2" key="1">
    <citation type="submission" date="2013-11" db="EMBL/GenBank/DDBJ databases">
        <title>Opisthorchis viverrini - life in the bile duct.</title>
        <authorList>
            <person name="Young N.D."/>
            <person name="Nagarajan N."/>
            <person name="Lin S.J."/>
            <person name="Korhonen P.K."/>
            <person name="Jex A.R."/>
            <person name="Hall R.S."/>
            <person name="Safavi-Hemami H."/>
            <person name="Kaewkong W."/>
            <person name="Bertrand D."/>
            <person name="Gao S."/>
            <person name="Seet Q."/>
            <person name="Wongkham S."/>
            <person name="Teh B.T."/>
            <person name="Wongkham C."/>
            <person name="Intapan P.M."/>
            <person name="Maleewong W."/>
            <person name="Yang X."/>
            <person name="Hu M."/>
            <person name="Wang Z."/>
            <person name="Hofmann A."/>
            <person name="Sternberg P.W."/>
            <person name="Tan P."/>
            <person name="Wang J."/>
            <person name="Gasser R.B."/>
        </authorList>
    </citation>
    <scope>NUCLEOTIDE SEQUENCE [LARGE SCALE GENOMIC DNA]</scope>
</reference>
<dbReference type="RefSeq" id="XP_009166073.1">
    <property type="nucleotide sequence ID" value="XM_009167809.1"/>
</dbReference>
<organism evidence="1 2">
    <name type="scientific">Opisthorchis viverrini</name>
    <name type="common">Southeast Asian liver fluke</name>
    <dbReference type="NCBI Taxonomy" id="6198"/>
    <lineage>
        <taxon>Eukaryota</taxon>
        <taxon>Metazoa</taxon>
        <taxon>Spiralia</taxon>
        <taxon>Lophotrochozoa</taxon>
        <taxon>Platyhelminthes</taxon>
        <taxon>Trematoda</taxon>
        <taxon>Digenea</taxon>
        <taxon>Opisthorchiida</taxon>
        <taxon>Opisthorchiata</taxon>
        <taxon>Opisthorchiidae</taxon>
        <taxon>Opisthorchis</taxon>
    </lineage>
</organism>
<accession>A0A075A3T4</accession>
<evidence type="ECO:0000313" key="1">
    <source>
        <dbReference type="EMBL" id="KER30195.1"/>
    </source>
</evidence>
<proteinExistence type="predicted"/>
<dbReference type="GeneID" id="20317535"/>
<feature type="non-terminal residue" evidence="1">
    <location>
        <position position="88"/>
    </location>
</feature>
<dbReference type="AlphaFoldDB" id="A0A075A3T4"/>
<feature type="non-terminal residue" evidence="1">
    <location>
        <position position="1"/>
    </location>
</feature>
<gene>
    <name evidence="1" type="ORF">T265_03348</name>
</gene>
<name>A0A075A3T4_OPIVI</name>
<dbReference type="Proteomes" id="UP000054324">
    <property type="component" value="Unassembled WGS sequence"/>
</dbReference>
<dbReference type="KEGG" id="ovi:T265_03348"/>
<dbReference type="CTD" id="20317535"/>